<dbReference type="Pfam" id="PF07690">
    <property type="entry name" value="MFS_1"/>
    <property type="match status" value="1"/>
</dbReference>
<comment type="similarity">
    <text evidence="2 8">Belongs to the major facilitator superfamily. Bcr/CmlA family.</text>
</comment>
<evidence type="ECO:0000256" key="3">
    <source>
        <dbReference type="ARBA" id="ARBA00022448"/>
    </source>
</evidence>
<dbReference type="Gene3D" id="1.20.1720.10">
    <property type="entry name" value="Multidrug resistance protein D"/>
    <property type="match status" value="1"/>
</dbReference>
<evidence type="ECO:0000313" key="10">
    <source>
        <dbReference type="EMBL" id="MCA2019017.1"/>
    </source>
</evidence>
<dbReference type="PANTHER" id="PTHR23502">
    <property type="entry name" value="MAJOR FACILITATOR SUPERFAMILY"/>
    <property type="match status" value="1"/>
</dbReference>
<feature type="transmembrane region" description="Helical" evidence="8">
    <location>
        <begin position="290"/>
        <end position="308"/>
    </location>
</feature>
<organism evidence="10 11">
    <name type="scientific">Vibrio tritonius</name>
    <dbReference type="NCBI Taxonomy" id="1435069"/>
    <lineage>
        <taxon>Bacteria</taxon>
        <taxon>Pseudomonadati</taxon>
        <taxon>Pseudomonadota</taxon>
        <taxon>Gammaproteobacteria</taxon>
        <taxon>Vibrionales</taxon>
        <taxon>Vibrionaceae</taxon>
        <taxon>Vibrio</taxon>
    </lineage>
</organism>
<feature type="transmembrane region" description="Helical" evidence="8">
    <location>
        <begin position="144"/>
        <end position="168"/>
    </location>
</feature>
<keyword evidence="11" id="KW-1185">Reference proteome</keyword>
<feature type="transmembrane region" description="Helical" evidence="8">
    <location>
        <begin position="58"/>
        <end position="78"/>
    </location>
</feature>
<name>A0ABS7YVD8_9VIBR</name>
<evidence type="ECO:0000256" key="7">
    <source>
        <dbReference type="ARBA" id="ARBA00023136"/>
    </source>
</evidence>
<dbReference type="NCBIfam" id="TIGR00710">
    <property type="entry name" value="efflux_Bcr_CflA"/>
    <property type="match status" value="1"/>
</dbReference>
<dbReference type="Proteomes" id="UP001199044">
    <property type="component" value="Unassembled WGS sequence"/>
</dbReference>
<feature type="transmembrane region" description="Helical" evidence="8">
    <location>
        <begin position="314"/>
        <end position="341"/>
    </location>
</feature>
<keyword evidence="3 8" id="KW-0813">Transport</keyword>
<keyword evidence="5 8" id="KW-0812">Transmembrane</keyword>
<dbReference type="InterPro" id="IPR020846">
    <property type="entry name" value="MFS_dom"/>
</dbReference>
<comment type="caution">
    <text evidence="10">The sequence shown here is derived from an EMBL/GenBank/DDBJ whole genome shotgun (WGS) entry which is preliminary data.</text>
</comment>
<keyword evidence="4" id="KW-1003">Cell membrane</keyword>
<reference evidence="11" key="1">
    <citation type="submission" date="2023-07" db="EMBL/GenBank/DDBJ databases">
        <title>Molecular identification of indigenous halophilic bacteria isolated from red sea cost, biodegradation of synthetic dyes and assessment of degraded metabolite toxicity.</title>
        <authorList>
            <person name="Chaieb K."/>
            <person name="Altayb H.N."/>
        </authorList>
    </citation>
    <scope>NUCLEOTIDE SEQUENCE [LARGE SCALE GENOMIC DNA]</scope>
    <source>
        <strain evidence="11">K20</strain>
    </source>
</reference>
<dbReference type="CDD" id="cd17320">
    <property type="entry name" value="MFS_MdfA_MDR_like"/>
    <property type="match status" value="1"/>
</dbReference>
<feature type="transmembrane region" description="Helical" evidence="8">
    <location>
        <begin position="377"/>
        <end position="397"/>
    </location>
</feature>
<dbReference type="EMBL" id="JAIWIU010000236">
    <property type="protein sequence ID" value="MCA2019017.1"/>
    <property type="molecule type" value="Genomic_DNA"/>
</dbReference>
<evidence type="ECO:0000256" key="5">
    <source>
        <dbReference type="ARBA" id="ARBA00022692"/>
    </source>
</evidence>
<sequence length="405" mass="43699">MSENNTLSATSSRSSSRTLLTWILGALSIFAPFSTDMYLSGFPLIAQDFNADISQVQLSLSTFFIGVAIGQLFYGPLIDRFGRRIPLLVGIALFIVSSLMILYVPTIEGFVGLRFLQAVGGCSGMIISRAIIQDLYDEQEGAKALSLMMVVQTVGPITAPVLGAYLLVFDGWKAVFTFLVAFGLVCWLVTYKFIPESLPVEQRQKQSISQTLGVFGHFLKNWRFMAPTLAGAFSNAVMFCFITGSPFVLMQLFGMERETYGWMFSATAAGMVVTSQANSMLLKRYTPQRLFTASIIVSLLAAATLVLVRNTDSLWLLMVPLFVCVSMVPMVCANSIAIAMAASGKDVGSASSLIGVTQFAFAGAISAIVGALHNGTSLPMCGMILVCTVLAFVINTFSPKHTARV</sequence>
<dbReference type="InterPro" id="IPR036259">
    <property type="entry name" value="MFS_trans_sf"/>
</dbReference>
<dbReference type="PANTHER" id="PTHR23502:SF132">
    <property type="entry name" value="POLYAMINE TRANSPORTER 2-RELATED"/>
    <property type="match status" value="1"/>
</dbReference>
<evidence type="ECO:0000256" key="2">
    <source>
        <dbReference type="ARBA" id="ARBA00006236"/>
    </source>
</evidence>
<feature type="transmembrane region" description="Helical" evidence="8">
    <location>
        <begin position="174"/>
        <end position="194"/>
    </location>
</feature>
<accession>A0ABS7YVD8</accession>
<evidence type="ECO:0000256" key="8">
    <source>
        <dbReference type="RuleBase" id="RU365088"/>
    </source>
</evidence>
<dbReference type="PROSITE" id="PS50850">
    <property type="entry name" value="MFS"/>
    <property type="match status" value="1"/>
</dbReference>
<feature type="transmembrane region" description="Helical" evidence="8">
    <location>
        <begin position="20"/>
        <end position="46"/>
    </location>
</feature>
<gene>
    <name evidence="10" type="ORF">LDJ79_23105</name>
</gene>
<keyword evidence="7 8" id="KW-0472">Membrane</keyword>
<feature type="transmembrane region" description="Helical" evidence="8">
    <location>
        <begin position="353"/>
        <end position="371"/>
    </location>
</feature>
<evidence type="ECO:0000256" key="4">
    <source>
        <dbReference type="ARBA" id="ARBA00022475"/>
    </source>
</evidence>
<feature type="domain" description="Major facilitator superfamily (MFS) profile" evidence="9">
    <location>
        <begin position="20"/>
        <end position="403"/>
    </location>
</feature>
<feature type="transmembrane region" description="Helical" evidence="8">
    <location>
        <begin position="85"/>
        <end position="105"/>
    </location>
</feature>
<evidence type="ECO:0000259" key="9">
    <source>
        <dbReference type="PROSITE" id="PS50850"/>
    </source>
</evidence>
<evidence type="ECO:0000313" key="11">
    <source>
        <dbReference type="Proteomes" id="UP001199044"/>
    </source>
</evidence>
<dbReference type="InterPro" id="IPR004812">
    <property type="entry name" value="Efflux_drug-R_Bcr/CmlA"/>
</dbReference>
<keyword evidence="8" id="KW-0997">Cell inner membrane</keyword>
<evidence type="ECO:0000256" key="1">
    <source>
        <dbReference type="ARBA" id="ARBA00004651"/>
    </source>
</evidence>
<proteinExistence type="inferred from homology"/>
<feature type="transmembrane region" description="Helical" evidence="8">
    <location>
        <begin position="229"/>
        <end position="253"/>
    </location>
</feature>
<keyword evidence="6 8" id="KW-1133">Transmembrane helix</keyword>
<dbReference type="SUPFAM" id="SSF103473">
    <property type="entry name" value="MFS general substrate transporter"/>
    <property type="match status" value="1"/>
</dbReference>
<evidence type="ECO:0000256" key="6">
    <source>
        <dbReference type="ARBA" id="ARBA00022989"/>
    </source>
</evidence>
<protein>
    <recommendedName>
        <fullName evidence="8">Bcr/CflA family efflux transporter</fullName>
    </recommendedName>
</protein>
<dbReference type="RefSeq" id="WP_225252279.1">
    <property type="nucleotide sequence ID" value="NZ_JAIWIU010000236.1"/>
</dbReference>
<comment type="caution">
    <text evidence="8">Lacks conserved residue(s) required for the propagation of feature annotation.</text>
</comment>
<dbReference type="InterPro" id="IPR011701">
    <property type="entry name" value="MFS"/>
</dbReference>
<comment type="subcellular location">
    <subcellularLocation>
        <location evidence="8">Cell inner membrane</location>
        <topology evidence="8">Multi-pass membrane protein</topology>
    </subcellularLocation>
    <subcellularLocation>
        <location evidence="1">Cell membrane</location>
        <topology evidence="1">Multi-pass membrane protein</topology>
    </subcellularLocation>
</comment>